<organism evidence="1 2">
    <name type="scientific">Acinetobacter qingfengensis</name>
    <dbReference type="NCBI Taxonomy" id="1262585"/>
    <lineage>
        <taxon>Bacteria</taxon>
        <taxon>Pseudomonadati</taxon>
        <taxon>Pseudomonadota</taxon>
        <taxon>Gammaproteobacteria</taxon>
        <taxon>Moraxellales</taxon>
        <taxon>Moraxellaceae</taxon>
        <taxon>Acinetobacter</taxon>
    </lineage>
</organism>
<dbReference type="Proteomes" id="UP000185895">
    <property type="component" value="Unassembled WGS sequence"/>
</dbReference>
<comment type="caution">
    <text evidence="1">The sequence shown here is derived from an EMBL/GenBank/DDBJ whole genome shotgun (WGS) entry which is preliminary data.</text>
</comment>
<evidence type="ECO:0000313" key="1">
    <source>
        <dbReference type="EMBL" id="OEY93599.1"/>
    </source>
</evidence>
<reference evidence="1 2" key="1">
    <citation type="submission" date="2016-09" db="EMBL/GenBank/DDBJ databases">
        <authorList>
            <person name="Capua I."/>
            <person name="De Benedictis P."/>
            <person name="Joannis T."/>
            <person name="Lombin L.H."/>
            <person name="Cattoli G."/>
        </authorList>
    </citation>
    <scope>NUCLEOTIDE SEQUENCE [LARGE SCALE GENOMIC DNA]</scope>
    <source>
        <strain evidence="1 2">ANC 4671</strain>
    </source>
</reference>
<dbReference type="RefSeq" id="WP_070070414.1">
    <property type="nucleotide sequence ID" value="NZ_MKKK01000045.1"/>
</dbReference>
<accession>A0A1E7R2P8</accession>
<dbReference type="OrthoDB" id="79831at2"/>
<dbReference type="AlphaFoldDB" id="A0A1E7R2P8"/>
<name>A0A1E7R2P8_9GAMM</name>
<keyword evidence="2" id="KW-1185">Reference proteome</keyword>
<dbReference type="NCBIfam" id="TIGR02681">
    <property type="entry name" value="phage_pRha"/>
    <property type="match status" value="1"/>
</dbReference>
<proteinExistence type="predicted"/>
<dbReference type="Pfam" id="PF09669">
    <property type="entry name" value="Phage_pRha"/>
    <property type="match status" value="1"/>
</dbReference>
<dbReference type="EMBL" id="MKKK01000045">
    <property type="protein sequence ID" value="OEY93599.1"/>
    <property type="molecule type" value="Genomic_DNA"/>
</dbReference>
<evidence type="ECO:0000313" key="2">
    <source>
        <dbReference type="Proteomes" id="UP000185895"/>
    </source>
</evidence>
<gene>
    <name evidence="1" type="ORF">BJI46_03920</name>
</gene>
<protein>
    <submittedName>
        <fullName evidence="1">Rha family transcriptional regulator</fullName>
    </submittedName>
</protein>
<sequence length="295" mass="33664">MNAITQLDDAVFIHDQQVKTNSLKVAEIFKKRHDNVLQKIESILAIKSSALNFQEAKSNALNFEVVEFNQRNFTLVEYLDEQGKPRPMYEMTKDGFIFLVMGFTGEEAALTKIAYINTFNQMAAMLHNVQGNLQHIHVGAAVQLKSGGPLYTVSRIHYDQNGFMQDAEVMWHDKAKLCRETIPVACLSLEQKNLIQNKTLGDFWQSINHYGIDKLNHSRDSRILALNITQLYQSIEGLPAKTLLQANLMQSRSPYPIYMQHNHAVSSIITGKTVKCWIFDARQQHVLEHTEYPLG</sequence>
<dbReference type="InterPro" id="IPR014054">
    <property type="entry name" value="Phage_regulatory_Rha"/>
</dbReference>